<gene>
    <name evidence="1" type="ORF">MOQ_005347</name>
</gene>
<feature type="non-terminal residue" evidence="1">
    <location>
        <position position="205"/>
    </location>
</feature>
<dbReference type="EMBL" id="AHKC01011422">
    <property type="protein sequence ID" value="EKF30829.1"/>
    <property type="molecule type" value="Genomic_DNA"/>
</dbReference>
<reference evidence="1 2" key="1">
    <citation type="journal article" date="2012" name="BMC Genomics">
        <title>Comparative genomic analysis of human infective Trypanosoma cruzi lineages with the bat-restricted subspecies T. cruzi marinkellei.</title>
        <authorList>
            <person name="Franzen O."/>
            <person name="Talavera-Lopez C."/>
            <person name="Ochaya S."/>
            <person name="Butler C.E."/>
            <person name="Messenger L.A."/>
            <person name="Lewis M.D."/>
            <person name="Llewellyn M.S."/>
            <person name="Marinkelle C.J."/>
            <person name="Tyler K.M."/>
            <person name="Miles M.A."/>
            <person name="Andersson B."/>
        </authorList>
    </citation>
    <scope>NUCLEOTIDE SEQUENCE [LARGE SCALE GENOMIC DNA]</scope>
    <source>
        <strain evidence="1 2">B7</strain>
    </source>
</reference>
<keyword evidence="2" id="KW-1185">Reference proteome</keyword>
<sequence>LDSGVLEFRGDFGGSSQILVAGSALVTTWSHAIFFVNFYPSSNLTLLLLENHIEGKSYAVHFSIAVVDGGGIIVKGNTLSTREDDDGVEASVCVNAVDVRNGGYFDMENNTMRAANGVYLLRDTTVRSAGLLRVADCTFIGRKKGLNSALLYLSGSVTLEGGAQWRVTGNNVSAASVLTIPYSKHSIELSGSGTTVALAHNRQVD</sequence>
<evidence type="ECO:0000313" key="2">
    <source>
        <dbReference type="Proteomes" id="UP000007350"/>
    </source>
</evidence>
<comment type="caution">
    <text evidence="1">The sequence shown here is derived from an EMBL/GenBank/DDBJ whole genome shotgun (WGS) entry which is preliminary data.</text>
</comment>
<accession>K2MYF1</accession>
<name>K2MYF1_TRYCR</name>
<dbReference type="Proteomes" id="UP000007350">
    <property type="component" value="Unassembled WGS sequence"/>
</dbReference>
<proteinExistence type="predicted"/>
<evidence type="ECO:0000313" key="1">
    <source>
        <dbReference type="EMBL" id="EKF30829.1"/>
    </source>
</evidence>
<protein>
    <submittedName>
        <fullName evidence="1">Dispersed gene family protein 1 (DGF-1), putative</fullName>
    </submittedName>
</protein>
<feature type="non-terminal residue" evidence="1">
    <location>
        <position position="1"/>
    </location>
</feature>
<dbReference type="AlphaFoldDB" id="K2MYF1"/>
<organism evidence="1 2">
    <name type="scientific">Trypanosoma cruzi marinkellei</name>
    <dbReference type="NCBI Taxonomy" id="85056"/>
    <lineage>
        <taxon>Eukaryota</taxon>
        <taxon>Discoba</taxon>
        <taxon>Euglenozoa</taxon>
        <taxon>Kinetoplastea</taxon>
        <taxon>Metakinetoplastina</taxon>
        <taxon>Trypanosomatida</taxon>
        <taxon>Trypanosomatidae</taxon>
        <taxon>Trypanosoma</taxon>
        <taxon>Schizotrypanum</taxon>
    </lineage>
</organism>